<sequence>MNIFEPSFNIGTDSSFDIITWNIQNFPKHDSTIKYLLELIPIMKPDVIALQEIENESMFNYLKNELNGYNGIITNSAAYNINLA</sequence>
<protein>
    <recommendedName>
        <fullName evidence="2">Endonuclease/exonuclease/phosphatase domain-containing protein</fullName>
    </recommendedName>
</protein>
<proteinExistence type="predicted"/>
<dbReference type="EMBL" id="UINC01156822">
    <property type="protein sequence ID" value="SVD53459.1"/>
    <property type="molecule type" value="Genomic_DNA"/>
</dbReference>
<evidence type="ECO:0008006" key="2">
    <source>
        <dbReference type="Google" id="ProtNLM"/>
    </source>
</evidence>
<organism evidence="1">
    <name type="scientific">marine metagenome</name>
    <dbReference type="NCBI Taxonomy" id="408172"/>
    <lineage>
        <taxon>unclassified sequences</taxon>
        <taxon>metagenomes</taxon>
        <taxon>ecological metagenomes</taxon>
    </lineage>
</organism>
<dbReference type="InterPro" id="IPR036691">
    <property type="entry name" value="Endo/exonu/phosph_ase_sf"/>
</dbReference>
<accession>A0A382W3Z0</accession>
<reference evidence="1" key="1">
    <citation type="submission" date="2018-05" db="EMBL/GenBank/DDBJ databases">
        <authorList>
            <person name="Lanie J.A."/>
            <person name="Ng W.-L."/>
            <person name="Kazmierczak K.M."/>
            <person name="Andrzejewski T.M."/>
            <person name="Davidsen T.M."/>
            <person name="Wayne K.J."/>
            <person name="Tettelin H."/>
            <person name="Glass J.I."/>
            <person name="Rusch D."/>
            <person name="Podicherti R."/>
            <person name="Tsui H.-C.T."/>
            <person name="Winkler M.E."/>
        </authorList>
    </citation>
    <scope>NUCLEOTIDE SEQUENCE</scope>
</reference>
<name>A0A382W3Z0_9ZZZZ</name>
<evidence type="ECO:0000313" key="1">
    <source>
        <dbReference type="EMBL" id="SVD53459.1"/>
    </source>
</evidence>
<dbReference type="AlphaFoldDB" id="A0A382W3Z0"/>
<gene>
    <name evidence="1" type="ORF">METZ01_LOCUS406313</name>
</gene>
<feature type="non-terminal residue" evidence="1">
    <location>
        <position position="84"/>
    </location>
</feature>
<dbReference type="Gene3D" id="3.60.10.10">
    <property type="entry name" value="Endonuclease/exonuclease/phosphatase"/>
    <property type="match status" value="1"/>
</dbReference>
<dbReference type="SUPFAM" id="SSF56219">
    <property type="entry name" value="DNase I-like"/>
    <property type="match status" value="1"/>
</dbReference>